<feature type="region of interest" description="Disordered" evidence="1">
    <location>
        <begin position="22"/>
        <end position="46"/>
    </location>
</feature>
<dbReference type="AlphaFoldDB" id="A0A8C3XPK3"/>
<evidence type="ECO:0000259" key="3">
    <source>
        <dbReference type="Pfam" id="PF23058"/>
    </source>
</evidence>
<dbReference type="InterPro" id="IPR057811">
    <property type="entry name" value="RBD_ZCCHC3_2nd"/>
</dbReference>
<keyword evidence="5" id="KW-1185">Reference proteome</keyword>
<sequence>APGAADPTLGALVGTELSLGRGSCGTPGDWEQQSGGPLTQARKHPYWGSTHPVVSTRPVGESRSVLGCDVRLGPLAGVRAQGATRAADGRGRGPSRVWLPYRGGVDFVAGTLLLRSLAFLPQQLQAVIHLPESREFDISFRLVKEMFAPGWSVMPGCCVLARVPDKYELWMGEFWETIQLLRHECDQLRHVPNMFYIGAERGYVWDSLRQWSPTFLCGSSEHFSSRCSSCLRWESPEHRMEDCQQGIVAICVGGRDTCTAVVQRRDISERSTRAGGACSGSTVR</sequence>
<name>A0A8C3XPK3_CHESE</name>
<dbReference type="InterPro" id="IPR057810">
    <property type="entry name" value="RBD_ZCCHC3_1st"/>
</dbReference>
<reference evidence="4" key="1">
    <citation type="submission" date="2025-08" db="UniProtKB">
        <authorList>
            <consortium name="Ensembl"/>
        </authorList>
    </citation>
    <scope>IDENTIFICATION</scope>
</reference>
<feature type="domain" description="Zinc finger CCHC" evidence="2">
    <location>
        <begin position="104"/>
        <end position="142"/>
    </location>
</feature>
<dbReference type="Ensembl" id="ENSCSRT00000013766.1">
    <property type="protein sequence ID" value="ENSCSRP00000013227.1"/>
    <property type="gene ID" value="ENSCSRG00000010011.1"/>
</dbReference>
<dbReference type="Proteomes" id="UP000694403">
    <property type="component" value="Unplaced"/>
</dbReference>
<dbReference type="GO" id="GO:0002218">
    <property type="term" value="P:activation of innate immune response"/>
    <property type="evidence" value="ECO:0007669"/>
    <property type="project" value="InterPro"/>
</dbReference>
<feature type="domain" description="Zinc finger CCHC" evidence="3">
    <location>
        <begin position="162"/>
        <end position="204"/>
    </location>
</feature>
<evidence type="ECO:0000256" key="1">
    <source>
        <dbReference type="SAM" id="MobiDB-lite"/>
    </source>
</evidence>
<reference evidence="4" key="2">
    <citation type="submission" date="2025-09" db="UniProtKB">
        <authorList>
            <consortium name="Ensembl"/>
        </authorList>
    </citation>
    <scope>IDENTIFICATION</scope>
</reference>
<dbReference type="Pfam" id="PF23057">
    <property type="entry name" value="RBD_ZCCHC3_1st"/>
    <property type="match status" value="1"/>
</dbReference>
<evidence type="ECO:0000313" key="5">
    <source>
        <dbReference type="Proteomes" id="UP000694403"/>
    </source>
</evidence>
<evidence type="ECO:0000259" key="2">
    <source>
        <dbReference type="Pfam" id="PF23057"/>
    </source>
</evidence>
<proteinExistence type="predicted"/>
<dbReference type="GO" id="GO:0003690">
    <property type="term" value="F:double-stranded DNA binding"/>
    <property type="evidence" value="ECO:0007669"/>
    <property type="project" value="InterPro"/>
</dbReference>
<dbReference type="GO" id="GO:0003723">
    <property type="term" value="F:RNA binding"/>
    <property type="evidence" value="ECO:0007669"/>
    <property type="project" value="InterPro"/>
</dbReference>
<protein>
    <submittedName>
        <fullName evidence="4">Uncharacterized protein</fullName>
    </submittedName>
</protein>
<dbReference type="PANTHER" id="PTHR22639">
    <property type="entry name" value="GAG-RELATED PROTEIN"/>
    <property type="match status" value="1"/>
</dbReference>
<accession>A0A8C3XPK3</accession>
<evidence type="ECO:0000313" key="4">
    <source>
        <dbReference type="Ensembl" id="ENSCSRP00000013227.1"/>
    </source>
</evidence>
<dbReference type="Pfam" id="PF23058">
    <property type="entry name" value="RBD_ZCCHC3_2nd"/>
    <property type="match status" value="1"/>
</dbReference>
<organism evidence="4 5">
    <name type="scientific">Chelydra serpentina</name>
    <name type="common">Snapping turtle</name>
    <name type="synonym">Testudo serpentina</name>
    <dbReference type="NCBI Taxonomy" id="8475"/>
    <lineage>
        <taxon>Eukaryota</taxon>
        <taxon>Metazoa</taxon>
        <taxon>Chordata</taxon>
        <taxon>Craniata</taxon>
        <taxon>Vertebrata</taxon>
        <taxon>Euteleostomi</taxon>
        <taxon>Archelosauria</taxon>
        <taxon>Testudinata</taxon>
        <taxon>Testudines</taxon>
        <taxon>Cryptodira</taxon>
        <taxon>Durocryptodira</taxon>
        <taxon>Americhelydia</taxon>
        <taxon>Chelydroidea</taxon>
        <taxon>Chelydridae</taxon>
        <taxon>Chelydra</taxon>
    </lineage>
</organism>
<dbReference type="PANTHER" id="PTHR22639:SF4">
    <property type="entry name" value="ZINC FINGER CCHC DOMAIN-CONTAINING PROTEIN 3"/>
    <property type="match status" value="1"/>
</dbReference>
<dbReference type="InterPro" id="IPR042509">
    <property type="entry name" value="ZCCHC3"/>
</dbReference>